<evidence type="ECO:0000259" key="1">
    <source>
        <dbReference type="PROSITE" id="PS50995"/>
    </source>
</evidence>
<dbReference type="PANTHER" id="PTHR33164">
    <property type="entry name" value="TRANSCRIPTIONAL REGULATOR, MARR FAMILY"/>
    <property type="match status" value="1"/>
</dbReference>
<reference evidence="2 3" key="1">
    <citation type="submission" date="2017-09" db="EMBL/GenBank/DDBJ databases">
        <authorList>
            <person name="Ehlers B."/>
            <person name="Leendertz F.H."/>
        </authorList>
    </citation>
    <scope>NUCLEOTIDE SEQUENCE [LARGE SCALE GENOMIC DNA]</scope>
    <source>
        <strain evidence="2 3">DSM 45537</strain>
    </source>
</reference>
<evidence type="ECO:0000313" key="3">
    <source>
        <dbReference type="Proteomes" id="UP000219565"/>
    </source>
</evidence>
<dbReference type="InterPro" id="IPR000835">
    <property type="entry name" value="HTH_MarR-typ"/>
</dbReference>
<sequence>MDSLTSRLVPHVFPDTPGHLIRLLYQRHNALWHATVGDSITPTQFAILNVVYAEGPLTQHEVSVRISTDTSTMAQSAGVLERKNLIKRSVNPADKRERRIALTRTGRREYAQLLPKADEVQRLLFSVLAPDGHDGALAVLRTLAGIEADGASVDCL</sequence>
<dbReference type="GO" id="GO:0003700">
    <property type="term" value="F:DNA-binding transcription factor activity"/>
    <property type="evidence" value="ECO:0007669"/>
    <property type="project" value="InterPro"/>
</dbReference>
<keyword evidence="3" id="KW-1185">Reference proteome</keyword>
<dbReference type="InterPro" id="IPR039422">
    <property type="entry name" value="MarR/SlyA-like"/>
</dbReference>
<dbReference type="PROSITE" id="PS50995">
    <property type="entry name" value="HTH_MARR_2"/>
    <property type="match status" value="1"/>
</dbReference>
<dbReference type="RefSeq" id="WP_097245599.1">
    <property type="nucleotide sequence ID" value="NZ_JAMTCV010000015.1"/>
</dbReference>
<dbReference type="PANTHER" id="PTHR33164:SF95">
    <property type="entry name" value="TRANSCRIPTIONAL REGULATOR"/>
    <property type="match status" value="1"/>
</dbReference>
<dbReference type="Proteomes" id="UP000219565">
    <property type="component" value="Unassembled WGS sequence"/>
</dbReference>
<dbReference type="EMBL" id="OBEG01000003">
    <property type="protein sequence ID" value="SNY81646.1"/>
    <property type="molecule type" value="Genomic_DNA"/>
</dbReference>
<proteinExistence type="predicted"/>
<dbReference type="SMART" id="SM00347">
    <property type="entry name" value="HTH_MARR"/>
    <property type="match status" value="1"/>
</dbReference>
<protein>
    <submittedName>
        <fullName evidence="2">DNA-binding transcriptional regulator, MarR family</fullName>
    </submittedName>
</protein>
<feature type="domain" description="HTH marR-type" evidence="1">
    <location>
        <begin position="1"/>
        <end position="145"/>
    </location>
</feature>
<dbReference type="Gene3D" id="1.10.10.10">
    <property type="entry name" value="Winged helix-like DNA-binding domain superfamily/Winged helix DNA-binding domain"/>
    <property type="match status" value="1"/>
</dbReference>
<gene>
    <name evidence="2" type="ORF">SAMN04244553_3249</name>
</gene>
<dbReference type="OrthoDB" id="4549026at2"/>
<name>A0A285LDH5_9NOCA</name>
<evidence type="ECO:0000313" key="2">
    <source>
        <dbReference type="EMBL" id="SNY81646.1"/>
    </source>
</evidence>
<accession>A0A285LDH5</accession>
<dbReference type="Pfam" id="PF12802">
    <property type="entry name" value="MarR_2"/>
    <property type="match status" value="1"/>
</dbReference>
<dbReference type="InterPro" id="IPR036390">
    <property type="entry name" value="WH_DNA-bd_sf"/>
</dbReference>
<dbReference type="AlphaFoldDB" id="A0A285LDH5"/>
<dbReference type="SUPFAM" id="SSF46785">
    <property type="entry name" value="Winged helix' DNA-binding domain"/>
    <property type="match status" value="1"/>
</dbReference>
<dbReference type="GO" id="GO:0006950">
    <property type="term" value="P:response to stress"/>
    <property type="evidence" value="ECO:0007669"/>
    <property type="project" value="TreeGrafter"/>
</dbReference>
<keyword evidence="2" id="KW-0238">DNA-binding</keyword>
<dbReference type="InterPro" id="IPR036388">
    <property type="entry name" value="WH-like_DNA-bd_sf"/>
</dbReference>
<dbReference type="GO" id="GO:0003677">
    <property type="term" value="F:DNA binding"/>
    <property type="evidence" value="ECO:0007669"/>
    <property type="project" value="UniProtKB-KW"/>
</dbReference>
<organism evidence="2 3">
    <name type="scientific">Nocardia amikacinitolerans</name>
    <dbReference type="NCBI Taxonomy" id="756689"/>
    <lineage>
        <taxon>Bacteria</taxon>
        <taxon>Bacillati</taxon>
        <taxon>Actinomycetota</taxon>
        <taxon>Actinomycetes</taxon>
        <taxon>Mycobacteriales</taxon>
        <taxon>Nocardiaceae</taxon>
        <taxon>Nocardia</taxon>
    </lineage>
</organism>